<reference evidence="1" key="1">
    <citation type="submission" date="2019-08" db="EMBL/GenBank/DDBJ databases">
        <authorList>
            <person name="Kucharzyk K."/>
            <person name="Murdoch R.W."/>
            <person name="Higgins S."/>
            <person name="Loffler F."/>
        </authorList>
    </citation>
    <scope>NUCLEOTIDE SEQUENCE</scope>
</reference>
<dbReference type="AlphaFoldDB" id="A0A644VJI7"/>
<name>A0A644VJI7_9ZZZZ</name>
<evidence type="ECO:0008006" key="2">
    <source>
        <dbReference type="Google" id="ProtNLM"/>
    </source>
</evidence>
<gene>
    <name evidence="1" type="ORF">SDC9_37438</name>
</gene>
<evidence type="ECO:0000313" key="1">
    <source>
        <dbReference type="EMBL" id="MPL91370.1"/>
    </source>
</evidence>
<sequence length="135" mass="16260">MLFMGINFKTFFLVFAFTLSYSIVMSQDNKYDITGCWLELSKSKYPKLEICLLADSSAEYPSRYPENSEDLYYSVENNKLLLYKKYIIDNQIVIYKKNVYEIRFRNENKLEIKMIYPYKESKRILKKYPLNMGKE</sequence>
<accession>A0A644VJI7</accession>
<protein>
    <recommendedName>
        <fullName evidence="2">Lipocalin-like domain-containing protein</fullName>
    </recommendedName>
</protein>
<proteinExistence type="predicted"/>
<dbReference type="EMBL" id="VSSQ01000327">
    <property type="protein sequence ID" value="MPL91370.1"/>
    <property type="molecule type" value="Genomic_DNA"/>
</dbReference>
<comment type="caution">
    <text evidence="1">The sequence shown here is derived from an EMBL/GenBank/DDBJ whole genome shotgun (WGS) entry which is preliminary data.</text>
</comment>
<organism evidence="1">
    <name type="scientific">bioreactor metagenome</name>
    <dbReference type="NCBI Taxonomy" id="1076179"/>
    <lineage>
        <taxon>unclassified sequences</taxon>
        <taxon>metagenomes</taxon>
        <taxon>ecological metagenomes</taxon>
    </lineage>
</organism>